<gene>
    <name evidence="1" type="ORF">OPT61_g5443</name>
</gene>
<comment type="caution">
    <text evidence="1">The sequence shown here is derived from an EMBL/GenBank/DDBJ whole genome shotgun (WGS) entry which is preliminary data.</text>
</comment>
<keyword evidence="2" id="KW-1185">Reference proteome</keyword>
<accession>A0ACC2IAE4</accession>
<proteinExistence type="predicted"/>
<sequence>MRLSFQDVLNAVFLWQKPQPETEVRNEANPDERLRLSLDALCQLPENRTGITGQRLQTIATENVQRVSETLQSLHMSRWRREDTVTWNHRPRTYIILHNLNLVHLMNNFVKDGMTDLFLPYNDVTLPDYVQPAAVRVLFLEVQQYLLTDARVLEHLTGGVSSTKVLPHIHLSEGGDRHFKRLRMLGKGSFGKVEEVYSCLSHKRYARKTVVRSRTNGPAQKDLVKELEALKSLSHRHLVKALGSYTDAHHIAYLMLPVAQGNLDDLLRKPGGLTESDKHDIRSFFGCLAGAANYLHRSRIRHRDLSLKNILVHDGSVFISDFGSAYKWAGNNNQGSVTHHHIVPATRFYMAPEIAKNAARNSSSDMWSLGVIFLEMTTLLVGRTLTQLRSKLSDNLRQNIEPYLWANPRVVTDWLQILQEANQGPAHDNEPLEWIRDLLHTTPKNDQHQSEFRDRRFKDNDSQIGEEVSGDATDIIQNVAHLLEEVQQPVLMSSRTHSTIQTWLSDTEVPISERPNIAGRDIGEPDHVLSSRMPGEFGTDDDGETTSTESETESFVDHTAQFLVVDSSNTQSLPAIVAPSIVEGHISPLRCYLGHSQASSLSAALEYAKDTGLGFFEIDSPSSSIDGIREISDSSGSDAGSDSTSKQLLMAEHACDCYSEDRRWSVLERPRFAGDVDKPLQLLDSLDSILEVSDDSDDDGTGNTTGNGQTQILPQLALDFTVTPADSVIVETKSQVDPETDILTLIEPSKATGTVDQTLGGIKDGDMQVELNNTQEDVVGAKVTPASPVHGKESEQEAQSVEVSALDRNTIKTSEDPIPPAAPGADLGSVKPSDHSIVRHEKNSGKKRSESTTQIRQDGTVTPIESQGETGRLQAAPREQHLQPSLSAVEHGTNDMVLMPQIQRSASLAEGSADQSSPTVSCKQQEYDFSFRPAEKDGVVTVKPKKNKKTRATSIKDQTPKPPPRPVTEPSEIAHDDWKQPTVETGSQILLIESEPQKKEELAPQVEEAVSIAEVHANDQMQLDEDKLQKKKKKKKSSLHVTFAEESPARPIPTAKDEHTLRLEIDPSDYIQCTWETASSVATSVMSDKTKRMLQGFSLPRWWDHDHKLLEVFCSQGKAQAVRVLLGKGCNPGKAGPKGKRRSGPITAAIKGASLRHNKCVKALIEADADVNVVNHSSGKTPLHLAIENPRFRGYEHLICALIDGGANPNHADIRGDRPITKILLENGNGPLEEHHQKALALLLRDKATDVEVTQPGTLNTPLHLAVRRKDPFAAAMLLFKKANINAKNATGSTPLLVAANQLHNPTSKDQKQLMSILLHAKGILVNEKTGVKEQTALHYAVNAGASWAVDMLLEHDADPASEDKEGRNALALAQIHAEDDNWSPEDRDSILSRLQRASLKNKIPEVRGVDAVPPKRPGKMSARMNKPASSSAQS</sequence>
<name>A0ACC2IAE4_9PLEO</name>
<organism evidence="1 2">
    <name type="scientific">Boeremia exigua</name>
    <dbReference type="NCBI Taxonomy" id="749465"/>
    <lineage>
        <taxon>Eukaryota</taxon>
        <taxon>Fungi</taxon>
        <taxon>Dikarya</taxon>
        <taxon>Ascomycota</taxon>
        <taxon>Pezizomycotina</taxon>
        <taxon>Dothideomycetes</taxon>
        <taxon>Pleosporomycetidae</taxon>
        <taxon>Pleosporales</taxon>
        <taxon>Pleosporineae</taxon>
        <taxon>Didymellaceae</taxon>
        <taxon>Boeremia</taxon>
    </lineage>
</organism>
<evidence type="ECO:0000313" key="2">
    <source>
        <dbReference type="Proteomes" id="UP001153331"/>
    </source>
</evidence>
<reference evidence="1" key="1">
    <citation type="submission" date="2022-11" db="EMBL/GenBank/DDBJ databases">
        <title>Genome Sequence of Boeremia exigua.</title>
        <authorList>
            <person name="Buettner E."/>
        </authorList>
    </citation>
    <scope>NUCLEOTIDE SEQUENCE</scope>
    <source>
        <strain evidence="1">CU02</strain>
    </source>
</reference>
<dbReference type="EMBL" id="JAPHNI010000350">
    <property type="protein sequence ID" value="KAJ8112116.1"/>
    <property type="molecule type" value="Genomic_DNA"/>
</dbReference>
<evidence type="ECO:0000313" key="1">
    <source>
        <dbReference type="EMBL" id="KAJ8112116.1"/>
    </source>
</evidence>
<dbReference type="Proteomes" id="UP001153331">
    <property type="component" value="Unassembled WGS sequence"/>
</dbReference>
<protein>
    <submittedName>
        <fullName evidence="1">Uncharacterized protein</fullName>
    </submittedName>
</protein>